<accession>A0ABQ2EZ25</accession>
<dbReference type="Gene3D" id="3.60.15.10">
    <property type="entry name" value="Ribonuclease Z/Hydroxyacylglutathione hydrolase-like"/>
    <property type="match status" value="1"/>
</dbReference>
<dbReference type="InterPro" id="IPR050855">
    <property type="entry name" value="NDM-1-like"/>
</dbReference>
<feature type="domain" description="Metallo-beta-lactamase" evidence="1">
    <location>
        <begin position="18"/>
        <end position="214"/>
    </location>
</feature>
<keyword evidence="3" id="KW-1185">Reference proteome</keyword>
<dbReference type="Pfam" id="PF00753">
    <property type="entry name" value="Lactamase_B"/>
    <property type="match status" value="1"/>
</dbReference>
<dbReference type="CDD" id="cd07721">
    <property type="entry name" value="yflN-like_MBL-fold"/>
    <property type="match status" value="1"/>
</dbReference>
<dbReference type="PANTHER" id="PTHR42951">
    <property type="entry name" value="METALLO-BETA-LACTAMASE DOMAIN-CONTAINING"/>
    <property type="match status" value="1"/>
</dbReference>
<dbReference type="Proteomes" id="UP000647587">
    <property type="component" value="Unassembled WGS sequence"/>
</dbReference>
<dbReference type="PANTHER" id="PTHR42951:SF17">
    <property type="entry name" value="METALLO-BETA-LACTAMASE DOMAIN-CONTAINING PROTEIN"/>
    <property type="match status" value="1"/>
</dbReference>
<organism evidence="2 3">
    <name type="scientific">Deinococcus malanensis</name>
    <dbReference type="NCBI Taxonomy" id="1706855"/>
    <lineage>
        <taxon>Bacteria</taxon>
        <taxon>Thermotogati</taxon>
        <taxon>Deinococcota</taxon>
        <taxon>Deinococci</taxon>
        <taxon>Deinococcales</taxon>
        <taxon>Deinococcaceae</taxon>
        <taxon>Deinococcus</taxon>
    </lineage>
</organism>
<dbReference type="InterPro" id="IPR001279">
    <property type="entry name" value="Metallo-B-lactamas"/>
</dbReference>
<evidence type="ECO:0000259" key="1">
    <source>
        <dbReference type="SMART" id="SM00849"/>
    </source>
</evidence>
<name>A0ABQ2EZ25_9DEIO</name>
<dbReference type="EMBL" id="BMPP01000014">
    <property type="protein sequence ID" value="GGK34543.1"/>
    <property type="molecule type" value="Genomic_DNA"/>
</dbReference>
<dbReference type="SUPFAM" id="SSF56281">
    <property type="entry name" value="Metallo-hydrolase/oxidoreductase"/>
    <property type="match status" value="1"/>
</dbReference>
<proteinExistence type="predicted"/>
<dbReference type="SMART" id="SM00849">
    <property type="entry name" value="Lactamase_B"/>
    <property type="match status" value="1"/>
</dbReference>
<protein>
    <submittedName>
        <fullName evidence="2">MBL fold metallo-hydrolase</fullName>
    </submittedName>
</protein>
<comment type="caution">
    <text evidence="2">The sequence shown here is derived from an EMBL/GenBank/DDBJ whole genome shotgun (WGS) entry which is preliminary data.</text>
</comment>
<gene>
    <name evidence="2" type="ORF">GCM10008955_30720</name>
</gene>
<reference evidence="3" key="1">
    <citation type="journal article" date="2019" name="Int. J. Syst. Evol. Microbiol.">
        <title>The Global Catalogue of Microorganisms (GCM) 10K type strain sequencing project: providing services to taxonomists for standard genome sequencing and annotation.</title>
        <authorList>
            <consortium name="The Broad Institute Genomics Platform"/>
            <consortium name="The Broad Institute Genome Sequencing Center for Infectious Disease"/>
            <person name="Wu L."/>
            <person name="Ma J."/>
        </authorList>
    </citation>
    <scope>NUCLEOTIDE SEQUENCE [LARGE SCALE GENOMIC DNA]</scope>
    <source>
        <strain evidence="3">JCM 30331</strain>
    </source>
</reference>
<dbReference type="InterPro" id="IPR036866">
    <property type="entry name" value="RibonucZ/Hydroxyglut_hydro"/>
</dbReference>
<sequence length="231" mass="24726">MNALLRLVPGLHQLSLGIVNVFLLEHDSSLVLIDTGVAGSEDVILNAVRTLGHTPTDVHHIIVTHFHPDHSGSLAALKVVTGARVYMHPLDAVLVQEGRWRERPMTAAPGLEAIFERVVAAPQSFPHTAQVDEHLTPGETLPFAGGLTVVAAPGHSAGQVALWWPKHGGVLFAADAMGNTQGLHDPILFEDLELGRATQRALAALEFEVATFGHGDAIRQGAAQLIRQHWG</sequence>
<evidence type="ECO:0000313" key="2">
    <source>
        <dbReference type="EMBL" id="GGK34543.1"/>
    </source>
</evidence>
<evidence type="ECO:0000313" key="3">
    <source>
        <dbReference type="Proteomes" id="UP000647587"/>
    </source>
</evidence>